<sequence>MCDHCKQIAPGYAFEHKERCPFQMGLLCNRCARFGHTADMCQIPESEYAHPNYREQLVPPTHLDKHSITTRVPILSVSTTIHEFNHTTSPLSTNGVIEIEDDNVVIRQFLRNRRIPCPRPDTKGAYKRLRDILDAYAKKQNKRVEYGFLKSGL</sequence>
<dbReference type="AlphaFoldDB" id="A0A6C0DHW0"/>
<accession>A0A6C0DHW0</accession>
<organism evidence="1">
    <name type="scientific">viral metagenome</name>
    <dbReference type="NCBI Taxonomy" id="1070528"/>
    <lineage>
        <taxon>unclassified sequences</taxon>
        <taxon>metagenomes</taxon>
        <taxon>organismal metagenomes</taxon>
    </lineage>
</organism>
<proteinExistence type="predicted"/>
<reference evidence="1" key="1">
    <citation type="journal article" date="2020" name="Nature">
        <title>Giant virus diversity and host interactions through global metagenomics.</title>
        <authorList>
            <person name="Schulz F."/>
            <person name="Roux S."/>
            <person name="Paez-Espino D."/>
            <person name="Jungbluth S."/>
            <person name="Walsh D.A."/>
            <person name="Denef V.J."/>
            <person name="McMahon K.D."/>
            <person name="Konstantinidis K.T."/>
            <person name="Eloe-Fadrosh E.A."/>
            <person name="Kyrpides N.C."/>
            <person name="Woyke T."/>
        </authorList>
    </citation>
    <scope>NUCLEOTIDE SEQUENCE</scope>
    <source>
        <strain evidence="1">GVMAG-M-3300023174-176</strain>
    </source>
</reference>
<evidence type="ECO:0000313" key="1">
    <source>
        <dbReference type="EMBL" id="QHT15840.1"/>
    </source>
</evidence>
<name>A0A6C0DHW0_9ZZZZ</name>
<protein>
    <submittedName>
        <fullName evidence="1">Uncharacterized protein</fullName>
    </submittedName>
</protein>
<dbReference type="EMBL" id="MN739613">
    <property type="protein sequence ID" value="QHT15840.1"/>
    <property type="molecule type" value="Genomic_DNA"/>
</dbReference>